<dbReference type="Proteomes" id="UP000030848">
    <property type="component" value="Unassembled WGS sequence"/>
</dbReference>
<evidence type="ECO:0000256" key="1">
    <source>
        <dbReference type="SAM" id="MobiDB-lite"/>
    </source>
</evidence>
<organism evidence="2 3">
    <name type="scientific">Saccharomonospora viridis</name>
    <dbReference type="NCBI Taxonomy" id="1852"/>
    <lineage>
        <taxon>Bacteria</taxon>
        <taxon>Bacillati</taxon>
        <taxon>Actinomycetota</taxon>
        <taxon>Actinomycetes</taxon>
        <taxon>Pseudonocardiales</taxon>
        <taxon>Pseudonocardiaceae</taxon>
        <taxon>Saccharomonospora</taxon>
    </lineage>
</organism>
<reference evidence="2 3" key="1">
    <citation type="submission" date="2014-10" db="EMBL/GenBank/DDBJ databases">
        <title>Genome sequence of Micropolyspora internatus JCM3315.</title>
        <authorList>
            <person name="Shin S.-K."/>
            <person name="Yi H."/>
        </authorList>
    </citation>
    <scope>NUCLEOTIDE SEQUENCE [LARGE SCALE GENOMIC DNA]</scope>
    <source>
        <strain evidence="2 3">JCM 3315</strain>
    </source>
</reference>
<protein>
    <submittedName>
        <fullName evidence="2">Uncharacterized protein</fullName>
    </submittedName>
</protein>
<sequence>MGWGPAGRRTGRAPPVAGASLLEAGTPGSTVVVEDRDSG</sequence>
<evidence type="ECO:0000313" key="2">
    <source>
        <dbReference type="EMBL" id="KHF45954.1"/>
    </source>
</evidence>
<proteinExistence type="predicted"/>
<evidence type="ECO:0000313" key="3">
    <source>
        <dbReference type="Proteomes" id="UP000030848"/>
    </source>
</evidence>
<accession>A0A837DHX9</accession>
<name>A0A837DHX9_9PSEU</name>
<dbReference type="EMBL" id="JRZE01000001">
    <property type="protein sequence ID" value="KHF45954.1"/>
    <property type="molecule type" value="Genomic_DNA"/>
</dbReference>
<dbReference type="AlphaFoldDB" id="A0A837DHX9"/>
<feature type="region of interest" description="Disordered" evidence="1">
    <location>
        <begin position="1"/>
        <end position="39"/>
    </location>
</feature>
<gene>
    <name evidence="2" type="ORF">MINT15_02550</name>
</gene>
<comment type="caution">
    <text evidence="2">The sequence shown here is derived from an EMBL/GenBank/DDBJ whole genome shotgun (WGS) entry which is preliminary data.</text>
</comment>